<comment type="caution">
    <text evidence="10">The sequence shown here is derived from an EMBL/GenBank/DDBJ whole genome shotgun (WGS) entry which is preliminary data.</text>
</comment>
<keyword evidence="7" id="KW-0472">Membrane</keyword>
<evidence type="ECO:0000256" key="2">
    <source>
        <dbReference type="ARBA" id="ARBA00022469"/>
    </source>
</evidence>
<dbReference type="InterPro" id="IPR003687">
    <property type="entry name" value="PSII_PsbK"/>
</dbReference>
<proteinExistence type="predicted"/>
<keyword evidence="5" id="KW-1133">Transmembrane helix</keyword>
<keyword evidence="8" id="KW-0604">Photosystem II</keyword>
<keyword evidence="2" id="KW-0674">Reaction center</keyword>
<keyword evidence="11" id="KW-1185">Reference proteome</keyword>
<dbReference type="Proteomes" id="UP001324115">
    <property type="component" value="Unassembled WGS sequence"/>
</dbReference>
<dbReference type="InterPro" id="IPR037270">
    <property type="entry name" value="PSII_PsbK_sf"/>
</dbReference>
<evidence type="ECO:0000256" key="5">
    <source>
        <dbReference type="ARBA" id="ARBA00022989"/>
    </source>
</evidence>
<evidence type="ECO:0000256" key="9">
    <source>
        <dbReference type="SAM" id="SignalP"/>
    </source>
</evidence>
<evidence type="ECO:0000256" key="4">
    <source>
        <dbReference type="ARBA" id="ARBA00022692"/>
    </source>
</evidence>
<dbReference type="PANTHER" id="PTHR35325:SF1">
    <property type="entry name" value="PHOTOSYSTEM II REACTION CENTER PROTEIN K"/>
    <property type="match status" value="1"/>
</dbReference>
<evidence type="ECO:0000256" key="6">
    <source>
        <dbReference type="ARBA" id="ARBA00023078"/>
    </source>
</evidence>
<dbReference type="SUPFAM" id="SSF161037">
    <property type="entry name" value="Photosystem II reaction center protein K, PsbK"/>
    <property type="match status" value="1"/>
</dbReference>
<comment type="subcellular location">
    <subcellularLocation>
        <location evidence="1">Membrane</location>
        <topology evidence="1">Single-pass membrane protein</topology>
    </subcellularLocation>
</comment>
<evidence type="ECO:0000256" key="8">
    <source>
        <dbReference type="ARBA" id="ARBA00023276"/>
    </source>
</evidence>
<dbReference type="GO" id="GO:0015979">
    <property type="term" value="P:photosynthesis"/>
    <property type="evidence" value="ECO:0007669"/>
    <property type="project" value="UniProtKB-KW"/>
</dbReference>
<dbReference type="Pfam" id="PF02533">
    <property type="entry name" value="PsbK"/>
    <property type="match status" value="1"/>
</dbReference>
<evidence type="ECO:0000313" key="11">
    <source>
        <dbReference type="Proteomes" id="UP001324115"/>
    </source>
</evidence>
<keyword evidence="4" id="KW-0812">Transmembrane</keyword>
<feature type="chain" id="PRO_5042948602" description="Photosystem II protein K" evidence="9">
    <location>
        <begin position="21"/>
        <end position="51"/>
    </location>
</feature>
<dbReference type="EMBL" id="JAXUIC010000011">
    <property type="protein sequence ID" value="KAK4564459.1"/>
    <property type="molecule type" value="Genomic_DNA"/>
</dbReference>
<keyword evidence="9" id="KW-0732">Signal</keyword>
<protein>
    <recommendedName>
        <fullName evidence="12">Photosystem II protein K</fullName>
    </recommendedName>
</protein>
<evidence type="ECO:0008006" key="12">
    <source>
        <dbReference type="Google" id="ProtNLM"/>
    </source>
</evidence>
<evidence type="ECO:0000256" key="1">
    <source>
        <dbReference type="ARBA" id="ARBA00004167"/>
    </source>
</evidence>
<evidence type="ECO:0000256" key="3">
    <source>
        <dbReference type="ARBA" id="ARBA00022531"/>
    </source>
</evidence>
<feature type="signal peptide" evidence="9">
    <location>
        <begin position="1"/>
        <end position="20"/>
    </location>
</feature>
<evidence type="ECO:0000313" key="10">
    <source>
        <dbReference type="EMBL" id="KAK4564459.1"/>
    </source>
</evidence>
<keyword evidence="3" id="KW-0602">Photosynthesis</keyword>
<keyword evidence="6" id="KW-0793">Thylakoid</keyword>
<dbReference type="PANTHER" id="PTHR35325">
    <property type="match status" value="1"/>
</dbReference>
<sequence>MFVMLNIFSLICICLNSALSSSSFFFSKLPEAYAFLNPIVDFMPSMQFLIS</sequence>
<evidence type="ECO:0000256" key="7">
    <source>
        <dbReference type="ARBA" id="ARBA00023136"/>
    </source>
</evidence>
<accession>A0AAN7E8F2</accession>
<name>A0AAN7E8F2_QUERU</name>
<organism evidence="10 11">
    <name type="scientific">Quercus rubra</name>
    <name type="common">Northern red oak</name>
    <name type="synonym">Quercus borealis</name>
    <dbReference type="NCBI Taxonomy" id="3512"/>
    <lineage>
        <taxon>Eukaryota</taxon>
        <taxon>Viridiplantae</taxon>
        <taxon>Streptophyta</taxon>
        <taxon>Embryophyta</taxon>
        <taxon>Tracheophyta</taxon>
        <taxon>Spermatophyta</taxon>
        <taxon>Magnoliopsida</taxon>
        <taxon>eudicotyledons</taxon>
        <taxon>Gunneridae</taxon>
        <taxon>Pentapetalae</taxon>
        <taxon>rosids</taxon>
        <taxon>fabids</taxon>
        <taxon>Fagales</taxon>
        <taxon>Fagaceae</taxon>
        <taxon>Quercus</taxon>
    </lineage>
</organism>
<dbReference type="AlphaFoldDB" id="A0AAN7E8F2"/>
<dbReference type="GO" id="GO:0005737">
    <property type="term" value="C:cytoplasm"/>
    <property type="evidence" value="ECO:0007669"/>
    <property type="project" value="UniProtKB-ARBA"/>
</dbReference>
<gene>
    <name evidence="10" type="ORF">RGQ29_006496</name>
</gene>
<dbReference type="GO" id="GO:0009539">
    <property type="term" value="C:photosystem II reaction center"/>
    <property type="evidence" value="ECO:0007669"/>
    <property type="project" value="InterPro"/>
</dbReference>
<reference evidence="10 11" key="1">
    <citation type="journal article" date="2023" name="G3 (Bethesda)">
        <title>A haplotype-resolved chromosome-scale genome for Quercus rubra L. provides insights into the genetics of adaptive traits for red oak species.</title>
        <authorList>
            <person name="Kapoor B."/>
            <person name="Jenkins J."/>
            <person name="Schmutz J."/>
            <person name="Zhebentyayeva T."/>
            <person name="Kuelheim C."/>
            <person name="Coggeshall M."/>
            <person name="Heim C."/>
            <person name="Lasky J.R."/>
            <person name="Leites L."/>
            <person name="Islam-Faridi N."/>
            <person name="Romero-Severson J."/>
            <person name="DeLeo V.L."/>
            <person name="Lucas S.M."/>
            <person name="Lazic D."/>
            <person name="Gailing O."/>
            <person name="Carlson J."/>
            <person name="Staton M."/>
        </authorList>
    </citation>
    <scope>NUCLEOTIDE SEQUENCE [LARGE SCALE GENOMIC DNA]</scope>
    <source>
        <strain evidence="10">Pseudo-F2</strain>
    </source>
</reference>